<dbReference type="Gene3D" id="2.30.60.10">
    <property type="entry name" value="Cyanovirin-N"/>
    <property type="match status" value="1"/>
</dbReference>
<dbReference type="GeneID" id="92039455"/>
<dbReference type="EMBL" id="JAQQWN010000003">
    <property type="protein sequence ID" value="KAK8091719.1"/>
    <property type="molecule type" value="Genomic_DNA"/>
</dbReference>
<keyword evidence="1" id="KW-0732">Signal</keyword>
<gene>
    <name evidence="2" type="ORF">PG997_002080</name>
</gene>
<feature type="signal peptide" evidence="1">
    <location>
        <begin position="1"/>
        <end position="21"/>
    </location>
</feature>
<evidence type="ECO:0008006" key="4">
    <source>
        <dbReference type="Google" id="ProtNLM"/>
    </source>
</evidence>
<dbReference type="SUPFAM" id="SSF51322">
    <property type="entry name" value="Cyanovirin-N"/>
    <property type="match status" value="1"/>
</dbReference>
<feature type="chain" id="PRO_5046184504" description="Cyanovirin-N domain-containing protein" evidence="1">
    <location>
        <begin position="22"/>
        <end position="168"/>
    </location>
</feature>
<protein>
    <recommendedName>
        <fullName evidence="4">Cyanovirin-N domain-containing protein</fullName>
    </recommendedName>
</protein>
<evidence type="ECO:0000313" key="3">
    <source>
        <dbReference type="Proteomes" id="UP001433268"/>
    </source>
</evidence>
<evidence type="ECO:0000313" key="2">
    <source>
        <dbReference type="EMBL" id="KAK8091719.1"/>
    </source>
</evidence>
<sequence length="168" mass="18376">MAKLSLLGFFLCALMAMLARGNEDAWSSKCYDGAAIINNRVLMAYCKTTIPMGPPWVCSKMNLNFCYGFADAPGLFAKENGFYGDSCGVCDLEADGHTMACWCRPSTTPVYSRYTVDTDYCLTVNPNGFLHCFMQTAAPCTESEEATFLNMTLGSHVRDTTMSLPLAS</sequence>
<comment type="caution">
    <text evidence="2">The sequence shown here is derived from an EMBL/GenBank/DDBJ whole genome shotgun (WGS) entry which is preliminary data.</text>
</comment>
<evidence type="ECO:0000256" key="1">
    <source>
        <dbReference type="SAM" id="SignalP"/>
    </source>
</evidence>
<organism evidence="2 3">
    <name type="scientific">Apiospora hydei</name>
    <dbReference type="NCBI Taxonomy" id="1337664"/>
    <lineage>
        <taxon>Eukaryota</taxon>
        <taxon>Fungi</taxon>
        <taxon>Dikarya</taxon>
        <taxon>Ascomycota</taxon>
        <taxon>Pezizomycotina</taxon>
        <taxon>Sordariomycetes</taxon>
        <taxon>Xylariomycetidae</taxon>
        <taxon>Amphisphaeriales</taxon>
        <taxon>Apiosporaceae</taxon>
        <taxon>Apiospora</taxon>
    </lineage>
</organism>
<keyword evidence="3" id="KW-1185">Reference proteome</keyword>
<reference evidence="2 3" key="1">
    <citation type="submission" date="2023-01" db="EMBL/GenBank/DDBJ databases">
        <title>Analysis of 21 Apiospora genomes using comparative genomics revels a genus with tremendous synthesis potential of carbohydrate active enzymes and secondary metabolites.</title>
        <authorList>
            <person name="Sorensen T."/>
        </authorList>
    </citation>
    <scope>NUCLEOTIDE SEQUENCE [LARGE SCALE GENOMIC DNA]</scope>
    <source>
        <strain evidence="2 3">CBS 114990</strain>
    </source>
</reference>
<dbReference type="RefSeq" id="XP_066673691.1">
    <property type="nucleotide sequence ID" value="XM_066806395.1"/>
</dbReference>
<name>A0ABR1X8C1_9PEZI</name>
<accession>A0ABR1X8C1</accession>
<dbReference type="InterPro" id="IPR036673">
    <property type="entry name" value="Cyanovirin-N_sf"/>
</dbReference>
<proteinExistence type="predicted"/>
<dbReference type="Proteomes" id="UP001433268">
    <property type="component" value="Unassembled WGS sequence"/>
</dbReference>